<keyword evidence="6" id="KW-0472">Membrane</keyword>
<evidence type="ECO:0000256" key="2">
    <source>
        <dbReference type="ARBA" id="ARBA00005321"/>
    </source>
</evidence>
<evidence type="ECO:0000313" key="12">
    <source>
        <dbReference type="EnsemblMetazoa" id="RPRC014246.P119"/>
    </source>
</evidence>
<keyword evidence="3" id="KW-1003">Cell membrane</keyword>
<sequence length="349" mass="38684">MARMYTIFLLMSAVFGAKRGCSRLEGCRREYTAGLEEAGIQQPEPSPAYCQELRLFGQCVQRTTKGCRGDLAYHSTSSLVDALAKRYNCSQHKLRGERRQGVARPAHLACTYHRAQTVVKQECGLYGAPDLRTFSSHYQKCNVVGTWPLLDNDYLAVQITNSRIDQSLGIATTKITVIIKTTEDGCSSEKTYEATSETALPVFFIDGTDSSGKQNSVLINSTTMDKLQIVDIYLRYIGTHVSIRQAGQYLGCSVSMPVEIVGPVESSGEVELCRRGCPKAHQVWDGAAWPHWCSRHADVNATSADWCVFELMSGVLAEPAIADIAYSRTASPFYYILFAYPLVTYSLYL</sequence>
<evidence type="ECO:0000256" key="5">
    <source>
        <dbReference type="ARBA" id="ARBA00022729"/>
    </source>
</evidence>
<dbReference type="EnsemblMetazoa" id="RPRC014246.R119">
    <property type="protein sequence ID" value="RPRC014246.P119"/>
    <property type="gene ID" value="RPRC014246"/>
</dbReference>
<comment type="similarity">
    <text evidence="2">Belongs to the repulsive guidance molecule (RGM) family.</text>
</comment>
<evidence type="ECO:0000256" key="8">
    <source>
        <dbReference type="ARBA" id="ARBA00023288"/>
    </source>
</evidence>
<dbReference type="Gene3D" id="3.40.1000.10">
    <property type="entry name" value="Mog1/PsbP, alpha/beta/alpha sandwich"/>
    <property type="match status" value="1"/>
</dbReference>
<dbReference type="GeneID" id="141459089"/>
<organism evidence="12 13">
    <name type="scientific">Rhodnius prolixus</name>
    <name type="common">Triatomid bug</name>
    <dbReference type="NCBI Taxonomy" id="13249"/>
    <lineage>
        <taxon>Eukaryota</taxon>
        <taxon>Metazoa</taxon>
        <taxon>Ecdysozoa</taxon>
        <taxon>Arthropoda</taxon>
        <taxon>Hexapoda</taxon>
        <taxon>Insecta</taxon>
        <taxon>Pterygota</taxon>
        <taxon>Neoptera</taxon>
        <taxon>Paraneoptera</taxon>
        <taxon>Hemiptera</taxon>
        <taxon>Heteroptera</taxon>
        <taxon>Panheteroptera</taxon>
        <taxon>Cimicomorpha</taxon>
        <taxon>Reduviidae</taxon>
        <taxon>Triatominae</taxon>
        <taxon>Rhodnius</taxon>
    </lineage>
</organism>
<comment type="subcellular location">
    <subcellularLocation>
        <location evidence="1">Cell membrane</location>
        <topology evidence="1">Lipid-anchor</topology>
        <topology evidence="1">GPI-anchor</topology>
    </subcellularLocation>
</comment>
<dbReference type="InterPro" id="IPR009496">
    <property type="entry name" value="RGM_C"/>
</dbReference>
<evidence type="ECO:0000256" key="1">
    <source>
        <dbReference type="ARBA" id="ARBA00004609"/>
    </source>
</evidence>
<reference evidence="12" key="1">
    <citation type="submission" date="2025-05" db="UniProtKB">
        <authorList>
            <consortium name="EnsemblMetazoa"/>
        </authorList>
    </citation>
    <scope>IDENTIFICATION</scope>
</reference>
<feature type="domain" description="Repulsive guidance molecule C-terminal" evidence="10">
    <location>
        <begin position="122"/>
        <end position="285"/>
    </location>
</feature>
<feature type="signal peptide" evidence="9">
    <location>
        <begin position="1"/>
        <end position="16"/>
    </location>
</feature>
<dbReference type="EMBL" id="ACPB03002835">
    <property type="status" value="NOT_ANNOTATED_CDS"/>
    <property type="molecule type" value="Genomic_DNA"/>
</dbReference>
<evidence type="ECO:0000256" key="6">
    <source>
        <dbReference type="ARBA" id="ARBA00023136"/>
    </source>
</evidence>
<feature type="domain" description="Repulsive guidance molecule N-terminal" evidence="11">
    <location>
        <begin position="23"/>
        <end position="91"/>
    </location>
</feature>
<name>A0ABL0EFW5_RHOPR</name>
<dbReference type="Pfam" id="PF06534">
    <property type="entry name" value="RGM_C"/>
    <property type="match status" value="1"/>
</dbReference>
<evidence type="ECO:0000259" key="10">
    <source>
        <dbReference type="Pfam" id="PF06534"/>
    </source>
</evidence>
<dbReference type="PANTHER" id="PTHR31428:SF6">
    <property type="entry name" value="REPULSIVE GUIDANCE MOLECULE B HOMOLOG DRAG-1"/>
    <property type="match status" value="1"/>
</dbReference>
<evidence type="ECO:0000256" key="9">
    <source>
        <dbReference type="SAM" id="SignalP"/>
    </source>
</evidence>
<evidence type="ECO:0000259" key="11">
    <source>
        <dbReference type="Pfam" id="PF06535"/>
    </source>
</evidence>
<evidence type="ECO:0000256" key="4">
    <source>
        <dbReference type="ARBA" id="ARBA00022622"/>
    </source>
</evidence>
<keyword evidence="13" id="KW-1185">Reference proteome</keyword>
<dbReference type="InterPro" id="IPR040287">
    <property type="entry name" value="RGM"/>
</dbReference>
<evidence type="ECO:0000313" key="13">
    <source>
        <dbReference type="Proteomes" id="UP000015103"/>
    </source>
</evidence>
<dbReference type="Pfam" id="PF06535">
    <property type="entry name" value="RGM_N"/>
    <property type="match status" value="1"/>
</dbReference>
<evidence type="ECO:0000256" key="7">
    <source>
        <dbReference type="ARBA" id="ARBA00023180"/>
    </source>
</evidence>
<dbReference type="RefSeq" id="XP_073993765.1">
    <property type="nucleotide sequence ID" value="XM_074137664.1"/>
</dbReference>
<feature type="chain" id="PRO_5045351383" evidence="9">
    <location>
        <begin position="17"/>
        <end position="349"/>
    </location>
</feature>
<accession>A0ABL0EFW5</accession>
<dbReference type="Proteomes" id="UP000015103">
    <property type="component" value="Unassembled WGS sequence"/>
</dbReference>
<keyword evidence="8" id="KW-0449">Lipoprotein</keyword>
<protein>
    <submittedName>
        <fullName evidence="12">Uncharacterized protein</fullName>
    </submittedName>
</protein>
<evidence type="ECO:0000256" key="3">
    <source>
        <dbReference type="ARBA" id="ARBA00022475"/>
    </source>
</evidence>
<proteinExistence type="inferred from homology"/>
<dbReference type="InterPro" id="IPR010536">
    <property type="entry name" value="RGM_N"/>
</dbReference>
<keyword evidence="4" id="KW-0336">GPI-anchor</keyword>
<dbReference type="PANTHER" id="PTHR31428">
    <property type="entry name" value="RGM DOMAIN FAMILY MEMBER DRAG-1"/>
    <property type="match status" value="1"/>
</dbReference>
<keyword evidence="5 9" id="KW-0732">Signal</keyword>
<keyword evidence="7" id="KW-0325">Glycoprotein</keyword>